<name>A0A1V3SV75_9BACT</name>
<dbReference type="Proteomes" id="UP000188586">
    <property type="component" value="Unassembled WGS sequence"/>
</dbReference>
<sequence>MSGRKETTIGIVRSVLPKRGIRNLETRSQRTIRTASGCSRRRRRKTKAFRNVKNQREDWKMECKSSGKVRNGHEDMRLLEVECEICGSSGWMPGTYPGVYICARCHRDIVSPHIHD</sequence>
<proteinExistence type="predicted"/>
<dbReference type="EMBL" id="MPOJ01000010">
    <property type="protein sequence ID" value="OOH72765.1"/>
    <property type="molecule type" value="Genomic_DNA"/>
</dbReference>
<evidence type="ECO:0000313" key="1">
    <source>
        <dbReference type="EMBL" id="OOH72765.1"/>
    </source>
</evidence>
<organism evidence="1 2">
    <name type="scientific">Leptospirillum ferriphilum</name>
    <dbReference type="NCBI Taxonomy" id="178606"/>
    <lineage>
        <taxon>Bacteria</taxon>
        <taxon>Pseudomonadati</taxon>
        <taxon>Nitrospirota</taxon>
        <taxon>Nitrospiria</taxon>
        <taxon>Nitrospirales</taxon>
        <taxon>Nitrospiraceae</taxon>
        <taxon>Leptospirillum</taxon>
    </lineage>
</organism>
<reference evidence="1 2" key="1">
    <citation type="submission" date="2016-11" db="EMBL/GenBank/DDBJ databases">
        <title>Comparative genomics of co-occurring bacteria in distinct bioleaching systems unravels niche-specific adaptation.</title>
        <authorList>
            <person name="Zhang X."/>
            <person name="Liu X."/>
            <person name="Yin H."/>
        </authorList>
    </citation>
    <scope>NUCLEOTIDE SEQUENCE [LARGE SCALE GENOMIC DNA]</scope>
    <source>
        <strain evidence="1 2">DX</strain>
    </source>
</reference>
<evidence type="ECO:0000313" key="2">
    <source>
        <dbReference type="Proteomes" id="UP000188586"/>
    </source>
</evidence>
<comment type="caution">
    <text evidence="1">The sequence shown here is derived from an EMBL/GenBank/DDBJ whole genome shotgun (WGS) entry which is preliminary data.</text>
</comment>
<protein>
    <submittedName>
        <fullName evidence="1">Uncharacterized protein</fullName>
    </submittedName>
</protein>
<gene>
    <name evidence="1" type="ORF">BOX24_05095</name>
</gene>
<accession>A0A1V3SV75</accession>
<dbReference type="AlphaFoldDB" id="A0A1V3SV75"/>